<dbReference type="AlphaFoldDB" id="A0AAX6MB21"/>
<proteinExistence type="inferred from homology"/>
<dbReference type="PANTHER" id="PTHR12475:SF4">
    <property type="entry name" value="PROTEIN THEM6"/>
    <property type="match status" value="1"/>
</dbReference>
<dbReference type="Pfam" id="PF13279">
    <property type="entry name" value="4HBT_2"/>
    <property type="match status" value="1"/>
</dbReference>
<organism evidence="4 5">
    <name type="scientific">Daldinia eschscholtzii</name>
    <dbReference type="NCBI Taxonomy" id="292717"/>
    <lineage>
        <taxon>Eukaryota</taxon>
        <taxon>Fungi</taxon>
        <taxon>Dikarya</taxon>
        <taxon>Ascomycota</taxon>
        <taxon>Pezizomycotina</taxon>
        <taxon>Sordariomycetes</taxon>
        <taxon>Xylariomycetidae</taxon>
        <taxon>Xylariales</taxon>
        <taxon>Hypoxylaceae</taxon>
        <taxon>Daldinia</taxon>
    </lineage>
</organism>
<dbReference type="InterPro" id="IPR051490">
    <property type="entry name" value="THEM6_lcsJ_thioesterase"/>
</dbReference>
<evidence type="ECO:0000256" key="2">
    <source>
        <dbReference type="SAM" id="MobiDB-lite"/>
    </source>
</evidence>
<evidence type="ECO:0000313" key="4">
    <source>
        <dbReference type="EMBL" id="KAK6949391.1"/>
    </source>
</evidence>
<dbReference type="CDD" id="cd00586">
    <property type="entry name" value="4HBT"/>
    <property type="match status" value="1"/>
</dbReference>
<dbReference type="InterPro" id="IPR029069">
    <property type="entry name" value="HotDog_dom_sf"/>
</dbReference>
<feature type="compositionally biased region" description="Polar residues" evidence="2">
    <location>
        <begin position="215"/>
        <end position="229"/>
    </location>
</feature>
<keyword evidence="3" id="KW-1133">Transmembrane helix</keyword>
<evidence type="ECO:0008006" key="6">
    <source>
        <dbReference type="Google" id="ProtNLM"/>
    </source>
</evidence>
<protein>
    <recommendedName>
        <fullName evidence="6">Capsule polysaccharide biosynthesis protein</fullName>
    </recommendedName>
</protein>
<evidence type="ECO:0000256" key="1">
    <source>
        <dbReference type="ARBA" id="ARBA00038476"/>
    </source>
</evidence>
<keyword evidence="5" id="KW-1185">Reference proteome</keyword>
<comment type="similarity">
    <text evidence="1">Belongs to the lcsJ thioesterase family.</text>
</comment>
<accession>A0AAX6MB21</accession>
<feature type="region of interest" description="Disordered" evidence="2">
    <location>
        <begin position="211"/>
        <end position="256"/>
    </location>
</feature>
<evidence type="ECO:0000313" key="5">
    <source>
        <dbReference type="Proteomes" id="UP001369815"/>
    </source>
</evidence>
<keyword evidence="3" id="KW-0472">Membrane</keyword>
<dbReference type="Proteomes" id="UP001369815">
    <property type="component" value="Unassembled WGS sequence"/>
</dbReference>
<name>A0AAX6MB21_9PEZI</name>
<evidence type="ECO:0000256" key="3">
    <source>
        <dbReference type="SAM" id="Phobius"/>
    </source>
</evidence>
<dbReference type="PANTHER" id="PTHR12475">
    <property type="match status" value="1"/>
</dbReference>
<reference evidence="4 5" key="1">
    <citation type="journal article" date="2024" name="Front Chem Biol">
        <title>Unveiling the potential of Daldinia eschscholtzii MFLUCC 19-0629 through bioactivity and bioinformatics studies for enhanced sustainable agriculture production.</title>
        <authorList>
            <person name="Brooks S."/>
            <person name="Weaver J.A."/>
            <person name="Klomchit A."/>
            <person name="Alharthi S.A."/>
            <person name="Onlamun T."/>
            <person name="Nurani R."/>
            <person name="Vong T.K."/>
            <person name="Alberti F."/>
            <person name="Greco C."/>
        </authorList>
    </citation>
    <scope>NUCLEOTIDE SEQUENCE [LARGE SCALE GENOMIC DNA]</scope>
    <source>
        <strain evidence="4">MFLUCC 19-0629</strain>
    </source>
</reference>
<dbReference type="SUPFAM" id="SSF54637">
    <property type="entry name" value="Thioesterase/thiol ester dehydrase-isomerase"/>
    <property type="match status" value="1"/>
</dbReference>
<comment type="caution">
    <text evidence="4">The sequence shown here is derived from an EMBL/GenBank/DDBJ whole genome shotgun (WGS) entry which is preliminary data.</text>
</comment>
<sequence length="371" mass="41463">MSTTYILGSINQSRGSTYDFSSEGPLAEIQPSKPSIANAIYPHLTWSTLWFTLLCFFVVLNIKNMPFMWHLRLVNAFRFILRTQRPAVPLKPVHIFQPIITSSTAQLMEIDFNMHKSNSSYFSDVDIARTHLVCTLFAKGIEQMRGGTAAYTGSKKPVFGLALGAVSCNFKRELRPYEEYEMWSKILTWDEKWIYIVTHFVRKDAAKPKNYSLYPEQSPSQSRRNSTTASDEDLLRRSSVDSVSSDNSSNASNEAKPEKHIFATALSKCVFKSGRKTVSPELMLQMSGLLPTGNAAESNEFDKAALQEIEAQRQRGLETAQLLAGQTQQNLEAEFAGADCEALGRHTDGAGIVGVVNTLMQLARLKKTQIL</sequence>
<gene>
    <name evidence="4" type="ORF">Daesc_009466</name>
</gene>
<keyword evidence="3" id="KW-0812">Transmembrane</keyword>
<feature type="compositionally biased region" description="Low complexity" evidence="2">
    <location>
        <begin position="240"/>
        <end position="253"/>
    </location>
</feature>
<dbReference type="EMBL" id="JBANMG010000009">
    <property type="protein sequence ID" value="KAK6949391.1"/>
    <property type="molecule type" value="Genomic_DNA"/>
</dbReference>
<feature type="transmembrane region" description="Helical" evidence="3">
    <location>
        <begin position="40"/>
        <end position="62"/>
    </location>
</feature>